<dbReference type="Pfam" id="PF08668">
    <property type="entry name" value="HDOD"/>
    <property type="match status" value="1"/>
</dbReference>
<evidence type="ECO:0000259" key="1">
    <source>
        <dbReference type="PROSITE" id="PS51833"/>
    </source>
</evidence>
<evidence type="ECO:0000313" key="2">
    <source>
        <dbReference type="EMBL" id="RFA39341.1"/>
    </source>
</evidence>
<dbReference type="Proteomes" id="UP000256763">
    <property type="component" value="Unassembled WGS sequence"/>
</dbReference>
<comment type="caution">
    <text evidence="2">The sequence shown here is derived from an EMBL/GenBank/DDBJ whole genome shotgun (WGS) entry which is preliminary data.</text>
</comment>
<dbReference type="InterPro" id="IPR052340">
    <property type="entry name" value="RNase_Y/CdgJ"/>
</dbReference>
<accession>A0A3E0X146</accession>
<reference evidence="3" key="1">
    <citation type="submission" date="2017-05" db="EMBL/GenBank/DDBJ databases">
        <authorList>
            <person name="Sharma S."/>
            <person name="Sidhu C."/>
            <person name="Pinnaka A.K."/>
        </authorList>
    </citation>
    <scope>NUCLEOTIDE SEQUENCE [LARGE SCALE GENOMIC DNA]</scope>
    <source>
        <strain evidence="3">AK93</strain>
    </source>
</reference>
<dbReference type="Gene3D" id="1.10.3210.10">
    <property type="entry name" value="Hypothetical protein af1432"/>
    <property type="match status" value="1"/>
</dbReference>
<dbReference type="SUPFAM" id="SSF109604">
    <property type="entry name" value="HD-domain/PDEase-like"/>
    <property type="match status" value="1"/>
</dbReference>
<keyword evidence="3" id="KW-1185">Reference proteome</keyword>
<protein>
    <recommendedName>
        <fullName evidence="1">HDOD domain-containing protein</fullName>
    </recommendedName>
</protein>
<gene>
    <name evidence="2" type="ORF">CAL65_00555</name>
</gene>
<dbReference type="PROSITE" id="PS51833">
    <property type="entry name" value="HDOD"/>
    <property type="match status" value="1"/>
</dbReference>
<organism evidence="2 3">
    <name type="scientific">Alkalilimnicola ehrlichii</name>
    <dbReference type="NCBI Taxonomy" id="351052"/>
    <lineage>
        <taxon>Bacteria</taxon>
        <taxon>Pseudomonadati</taxon>
        <taxon>Pseudomonadota</taxon>
        <taxon>Gammaproteobacteria</taxon>
        <taxon>Chromatiales</taxon>
        <taxon>Ectothiorhodospiraceae</taxon>
        <taxon>Alkalilimnicola</taxon>
    </lineage>
</organism>
<proteinExistence type="predicted"/>
<dbReference type="EMBL" id="NFZW01000001">
    <property type="protein sequence ID" value="RFA39341.1"/>
    <property type="molecule type" value="Genomic_DNA"/>
</dbReference>
<dbReference type="RefSeq" id="WP_116300701.1">
    <property type="nucleotide sequence ID" value="NZ_NFZV01000001.1"/>
</dbReference>
<dbReference type="PANTHER" id="PTHR33525:SF3">
    <property type="entry name" value="RIBONUCLEASE Y"/>
    <property type="match status" value="1"/>
</dbReference>
<dbReference type="PANTHER" id="PTHR33525">
    <property type="match status" value="1"/>
</dbReference>
<name>A0A3E0X146_9GAMM</name>
<dbReference type="AlphaFoldDB" id="A0A3E0X146"/>
<feature type="domain" description="HDOD" evidence="1">
    <location>
        <begin position="22"/>
        <end position="219"/>
    </location>
</feature>
<evidence type="ECO:0000313" key="3">
    <source>
        <dbReference type="Proteomes" id="UP000256763"/>
    </source>
</evidence>
<dbReference type="OrthoDB" id="9770715at2"/>
<sequence>MTEQPSKIHSNENRILRKLDVLPAVPMVVQEILEVLNKRDASVSDVSNALARDPGLTGRLVAASNAAFFSGFRPIYTIEEAVMRLGLNRVRTTALAVLIGTRFNPRRCPPFNTKYYWFEAMKAADCANKLAKLLPLGGVGHAAYLCGLLHNIGLLVNAYAFPEPMQKVLEAKLDRPALSLAELERQHLGFDHHQSGAELLRRWRMPAAVVAAVEHYPDPESATEFKMLVRLTQFAVTWAQSSFRVRPSTRLAIAEDKLRSVGESCQRERDQMETLAFMLCSAA</sequence>
<dbReference type="InterPro" id="IPR013976">
    <property type="entry name" value="HDOD"/>
</dbReference>